<dbReference type="GO" id="GO:0019748">
    <property type="term" value="P:secondary metabolic process"/>
    <property type="evidence" value="ECO:0007669"/>
    <property type="project" value="InterPro"/>
</dbReference>
<dbReference type="OrthoDB" id="3638028at2"/>
<dbReference type="Pfam" id="PF04655">
    <property type="entry name" value="APH_6_hur"/>
    <property type="match status" value="1"/>
</dbReference>
<protein>
    <submittedName>
        <fullName evidence="1">Kinase</fullName>
    </submittedName>
</protein>
<keyword evidence="2" id="KW-1185">Reference proteome</keyword>
<dbReference type="InterPro" id="IPR006748">
    <property type="entry name" value="NH2Glyco/OHUrea_AB-resist_kin"/>
</dbReference>
<proteinExistence type="predicted"/>
<dbReference type="EMBL" id="CP018082">
    <property type="protein sequence ID" value="APE36231.1"/>
    <property type="molecule type" value="Genomic_DNA"/>
</dbReference>
<evidence type="ECO:0000313" key="2">
    <source>
        <dbReference type="Proteomes" id="UP000183810"/>
    </source>
</evidence>
<evidence type="ECO:0000313" key="1">
    <source>
        <dbReference type="EMBL" id="APE36231.1"/>
    </source>
</evidence>
<keyword evidence="1" id="KW-0418">Kinase</keyword>
<gene>
    <name evidence="1" type="ORF">BOX37_22470</name>
</gene>
<dbReference type="SUPFAM" id="SSF56112">
    <property type="entry name" value="Protein kinase-like (PK-like)"/>
    <property type="match status" value="1"/>
</dbReference>
<dbReference type="GO" id="GO:0016301">
    <property type="term" value="F:kinase activity"/>
    <property type="evidence" value="ECO:0007669"/>
    <property type="project" value="UniProtKB-KW"/>
</dbReference>
<reference evidence="1" key="1">
    <citation type="submission" date="2016-11" db="EMBL/GenBank/DDBJ databases">
        <authorList>
            <person name="Jaros S."/>
            <person name="Januszkiewicz K."/>
            <person name="Wedrychowicz H."/>
        </authorList>
    </citation>
    <scope>NUCLEOTIDE SEQUENCE [LARGE SCALE GENOMIC DNA]</scope>
    <source>
        <strain evidence="1">Y48</strain>
    </source>
</reference>
<name>A0A1J0VWB3_9NOCA</name>
<dbReference type="AlphaFoldDB" id="A0A1J0VWB3"/>
<dbReference type="Proteomes" id="UP000183810">
    <property type="component" value="Chromosome"/>
</dbReference>
<dbReference type="GO" id="GO:0016773">
    <property type="term" value="F:phosphotransferase activity, alcohol group as acceptor"/>
    <property type="evidence" value="ECO:0007669"/>
    <property type="project" value="InterPro"/>
</dbReference>
<dbReference type="InterPro" id="IPR011009">
    <property type="entry name" value="Kinase-like_dom_sf"/>
</dbReference>
<sequence>MIEIPDDFARETVLREGDPGRTWISTLPGLVDELLQRWDCVPDGSVLHGHIGIIVPVRHTDLPPSVIKVSFPHPGNVYEPDAFSVWNGSGAVHLYDRDDEQFAMLLERAGHGTLADVTDFDQAVSTLGQLSQRLAVDAPEGLPRLSDLVADWETEILTTAAELGDPLPRRALDAAIATLRELGPDQPDTLVHGDLHDANVLPGEREPWLAIDPKGYVGDRAYDTITVIRSIRFAHLLFGPNPEQGLSRGLDLFCESAGIDRERARRWAQVRAINAALWGRQHHDPDWVIQATDQLVDILT</sequence>
<dbReference type="RefSeq" id="WP_071929410.1">
    <property type="nucleotide sequence ID" value="NZ_CP018082.1"/>
</dbReference>
<keyword evidence="1" id="KW-0808">Transferase</keyword>
<dbReference type="KEGG" id="nsl:BOX37_22470"/>
<accession>A0A1J0VWB3</accession>
<organism evidence="1 2">
    <name type="scientific">Nocardia mangyaensis</name>
    <dbReference type="NCBI Taxonomy" id="2213200"/>
    <lineage>
        <taxon>Bacteria</taxon>
        <taxon>Bacillati</taxon>
        <taxon>Actinomycetota</taxon>
        <taxon>Actinomycetes</taxon>
        <taxon>Mycobacteriales</taxon>
        <taxon>Nocardiaceae</taxon>
        <taxon>Nocardia</taxon>
    </lineage>
</organism>
<dbReference type="Gene3D" id="1.10.510.10">
    <property type="entry name" value="Transferase(Phosphotransferase) domain 1"/>
    <property type="match status" value="1"/>
</dbReference>